<dbReference type="RefSeq" id="WP_043079556.1">
    <property type="nucleotide sequence ID" value="NZ_CP011530.1"/>
</dbReference>
<dbReference type="OrthoDB" id="4745173at2"/>
<dbReference type="Proteomes" id="UP000037962">
    <property type="component" value="Unassembled WGS sequence"/>
</dbReference>
<dbReference type="EMBL" id="LJFS01000029">
    <property type="protein sequence ID" value="KPG29693.1"/>
    <property type="molecule type" value="Genomic_DNA"/>
</dbReference>
<dbReference type="GeneID" id="45764185"/>
<protein>
    <submittedName>
        <fullName evidence="2">Uncharacterized protein</fullName>
    </submittedName>
</protein>
<organism evidence="2 4">
    <name type="scientific">Mycobacteroides immunogenum</name>
    <dbReference type="NCBI Taxonomy" id="83262"/>
    <lineage>
        <taxon>Bacteria</taxon>
        <taxon>Bacillati</taxon>
        <taxon>Actinomycetota</taxon>
        <taxon>Actinomycetes</taxon>
        <taxon>Mycobacteriales</taxon>
        <taxon>Mycobacteriaceae</taxon>
        <taxon>Mycobacteroides</taxon>
    </lineage>
</organism>
<sequence length="721" mass="76434">MQGPSKSAILTADTNQYHALLDALTPVAAAYESIISKLKGSIAKPGGTYWDGHTAEAGQGNTESGWKFTARVEDITDQYKRDAAPIIDHTLVPELVNAKNIIESVESQRDKGITCSEDLKLTYTPVPGTSEKLIEENTKLVEARQKELTASANAWFSATQQVAQLVAAAQQNIKGVLNATAGTFDINKVLADNAPRATPNSTVKPDGYLAALRGQAAETADGTTTPAAAPIGDTVDYKKLYPKDIPVGDKAVDPSKLGGVGAVPGVRDVASGREPPAKLAPALQAKDVPAFKQMTRELLARQGVPADQIDAQVNKAVENAQNPRLIRTADIPSASPTDPKNIDRDFADQFHRFNAEASDHGAAAGNAMLDEGKKLTGQAGPGAPGVAEAWGALAKDTAKGLYDYASMTPQERLDMLGDEVKRAADNPGGYVGEKLVQGAAGAAAGAVAAPIGAEAVAGARGLLGDLTHTPHPDLPGGGHVPDVPEHHTPPGGGTGDHAPGAVAAEHAVGPLRSADDILHDARDSHRTIRDQMDWDRGEQNLQDLATHHGVSVDELPRTPQYDIHHPPYTDKLGPEHSAEIDRQTGLWQHGFNTQSVQQVLDHMDTPRPSSTELRDDFRSELQNIGIKELRQAGYGPEEAQRLAMQYANEQFPSGPGGLIPQPATHNPDGALGGYKNPLTYGDWQVNNALGTLTKQQKDAVRAWLETQDPNAIVNIRITGGE</sequence>
<dbReference type="Proteomes" id="UP000037843">
    <property type="component" value="Unassembled WGS sequence"/>
</dbReference>
<feature type="region of interest" description="Disordered" evidence="1">
    <location>
        <begin position="468"/>
        <end position="498"/>
    </location>
</feature>
<dbReference type="AlphaFoldDB" id="A0A7V8LKV4"/>
<evidence type="ECO:0000256" key="1">
    <source>
        <dbReference type="SAM" id="MobiDB-lite"/>
    </source>
</evidence>
<proteinExistence type="predicted"/>
<accession>A0A7V8LKV4</accession>
<evidence type="ECO:0000313" key="4">
    <source>
        <dbReference type="Proteomes" id="UP000037843"/>
    </source>
</evidence>
<reference evidence="4 5" key="1">
    <citation type="submission" date="2015-09" db="EMBL/GenBank/DDBJ databases">
        <title>Genome Sequences of Mycobacterium immunogenum Isolates, Recuperated from a Chloraminated Drinking Water Distribution System Simulator Subjected to Episodes of Nitrification.</title>
        <authorList>
            <person name="Gomez-Alvarez V."/>
            <person name="Revetta R.P."/>
        </authorList>
    </citation>
    <scope>NUCLEOTIDE SEQUENCE [LARGE SCALE GENOMIC DNA]</scope>
    <source>
        <strain evidence="2 4">H008</strain>
        <strain evidence="3 5">H076</strain>
    </source>
</reference>
<dbReference type="EMBL" id="LJFO01000016">
    <property type="protein sequence ID" value="KPG04786.1"/>
    <property type="molecule type" value="Genomic_DNA"/>
</dbReference>
<evidence type="ECO:0000313" key="2">
    <source>
        <dbReference type="EMBL" id="KPG04786.1"/>
    </source>
</evidence>
<evidence type="ECO:0000313" key="5">
    <source>
        <dbReference type="Proteomes" id="UP000037962"/>
    </source>
</evidence>
<dbReference type="KEGG" id="miz:BAB75_09780"/>
<keyword evidence="5" id="KW-1185">Reference proteome</keyword>
<evidence type="ECO:0000313" key="3">
    <source>
        <dbReference type="EMBL" id="KPG29693.1"/>
    </source>
</evidence>
<name>A0A7V8LKV4_9MYCO</name>
<gene>
    <name evidence="2" type="ORF">AN908_23355</name>
    <name evidence="3" type="ORF">AN912_20155</name>
</gene>
<comment type="caution">
    <text evidence="2">The sequence shown here is derived from an EMBL/GenBank/DDBJ whole genome shotgun (WGS) entry which is preliminary data.</text>
</comment>